<comment type="subcellular location">
    <subcellularLocation>
        <location evidence="2">Cytoplasm</location>
    </subcellularLocation>
    <subcellularLocation>
        <location evidence="1">Nucleus</location>
    </subcellularLocation>
</comment>
<evidence type="ECO:0000313" key="8">
    <source>
        <dbReference type="Proteomes" id="UP000002035"/>
    </source>
</evidence>
<evidence type="ECO:0000256" key="1">
    <source>
        <dbReference type="ARBA" id="ARBA00004123"/>
    </source>
</evidence>
<dbReference type="eggNOG" id="ENOG502S8VH">
    <property type="taxonomic scope" value="Eukaryota"/>
</dbReference>
<dbReference type="GO" id="GO:0005634">
    <property type="term" value="C:nucleus"/>
    <property type="evidence" value="ECO:0007669"/>
    <property type="project" value="UniProtKB-SubCell"/>
</dbReference>
<dbReference type="AlphaFoldDB" id="C5FUW7"/>
<evidence type="ECO:0000256" key="3">
    <source>
        <dbReference type="ARBA" id="ARBA00005459"/>
    </source>
</evidence>
<comment type="similarity">
    <text evidence="3">Belongs to the DIF1/spd1 family.</text>
</comment>
<keyword evidence="4" id="KW-0963">Cytoplasm</keyword>
<feature type="region of interest" description="Disordered" evidence="6">
    <location>
        <begin position="144"/>
        <end position="165"/>
    </location>
</feature>
<dbReference type="OMA" id="NYNAPTH"/>
<dbReference type="OrthoDB" id="4072855at2759"/>
<evidence type="ECO:0000256" key="5">
    <source>
        <dbReference type="ARBA" id="ARBA00023242"/>
    </source>
</evidence>
<gene>
    <name evidence="7" type="ORF">MCYG_06520</name>
</gene>
<name>C5FUW7_ARTOC</name>
<dbReference type="Proteomes" id="UP000002035">
    <property type="component" value="Unassembled WGS sequence"/>
</dbReference>
<protein>
    <submittedName>
        <fullName evidence="7">Uncharacterized protein</fullName>
    </submittedName>
</protein>
<dbReference type="GO" id="GO:1990846">
    <property type="term" value="F:ribonucleoside-diphosphate reductase inhibitor activity"/>
    <property type="evidence" value="ECO:0007669"/>
    <property type="project" value="TreeGrafter"/>
</dbReference>
<dbReference type="GO" id="GO:0008104">
    <property type="term" value="P:intracellular protein localization"/>
    <property type="evidence" value="ECO:0007669"/>
    <property type="project" value="TreeGrafter"/>
</dbReference>
<feature type="compositionally biased region" description="Polar residues" evidence="6">
    <location>
        <begin position="149"/>
        <end position="161"/>
    </location>
</feature>
<sequence length="273" mass="30084">MAPKTTAASSKKRRYQVPITQYFSPLPPQQTETETCSHYNYNAPTHSPHPALPPSTQASLVAVGMRVRKAVSEGYRTKTTAKATFHQPKATGQNEEHTRSSTAPVYTELIPFSGAFKVGNYGVQSFPQHSPATSEPMMTGIQLDEESLPPSSQESTQSVDSFISLPKPNPYKRGFEIEEDDDDFDTQGSFFSQPTFVHSRATLLPRSGKHRTMKSKASTLKGRPEQENWDPAFAFDGVGVGGGDFEDAAFLRRREDVDADYLTTANEVRMGGI</sequence>
<dbReference type="InterPro" id="IPR013900">
    <property type="entry name" value="RNR_inhibitor"/>
</dbReference>
<evidence type="ECO:0000256" key="2">
    <source>
        <dbReference type="ARBA" id="ARBA00004496"/>
    </source>
</evidence>
<dbReference type="PANTHER" id="PTHR28081:SF1">
    <property type="entry name" value="DAMAGE-REGULATED IMPORT FACILITATOR 1"/>
    <property type="match status" value="1"/>
</dbReference>
<dbReference type="VEuPathDB" id="FungiDB:MCYG_06520"/>
<dbReference type="RefSeq" id="XP_002844556.1">
    <property type="nucleotide sequence ID" value="XM_002844510.1"/>
</dbReference>
<feature type="region of interest" description="Disordered" evidence="6">
    <location>
        <begin position="82"/>
        <end position="101"/>
    </location>
</feature>
<dbReference type="EMBL" id="DS995706">
    <property type="protein sequence ID" value="EEQ33701.1"/>
    <property type="molecule type" value="Genomic_DNA"/>
</dbReference>
<accession>C5FUW7</accession>
<dbReference type="GeneID" id="9222330"/>
<feature type="region of interest" description="Disordered" evidence="6">
    <location>
        <begin position="207"/>
        <end position="228"/>
    </location>
</feature>
<dbReference type="PANTHER" id="PTHR28081">
    <property type="entry name" value="DAMAGE-REGULATED IMPORT FACILITATOR 1-RELATED"/>
    <property type="match status" value="1"/>
</dbReference>
<evidence type="ECO:0000256" key="4">
    <source>
        <dbReference type="ARBA" id="ARBA00022490"/>
    </source>
</evidence>
<organism evidence="7 8">
    <name type="scientific">Arthroderma otae (strain ATCC MYA-4605 / CBS 113480)</name>
    <name type="common">Microsporum canis</name>
    <dbReference type="NCBI Taxonomy" id="554155"/>
    <lineage>
        <taxon>Eukaryota</taxon>
        <taxon>Fungi</taxon>
        <taxon>Dikarya</taxon>
        <taxon>Ascomycota</taxon>
        <taxon>Pezizomycotina</taxon>
        <taxon>Eurotiomycetes</taxon>
        <taxon>Eurotiomycetidae</taxon>
        <taxon>Onygenales</taxon>
        <taxon>Arthrodermataceae</taxon>
        <taxon>Microsporum</taxon>
    </lineage>
</organism>
<dbReference type="GO" id="GO:0005737">
    <property type="term" value="C:cytoplasm"/>
    <property type="evidence" value="ECO:0007669"/>
    <property type="project" value="UniProtKB-SubCell"/>
</dbReference>
<reference evidence="8" key="1">
    <citation type="journal article" date="2012" name="MBio">
        <title>Comparative genome analysis of Trichophyton rubrum and related dermatophytes reveals candidate genes involved in infection.</title>
        <authorList>
            <person name="Martinez D.A."/>
            <person name="Oliver B.G."/>
            <person name="Graeser Y."/>
            <person name="Goldberg J.M."/>
            <person name="Li W."/>
            <person name="Martinez-Rossi N.M."/>
            <person name="Monod M."/>
            <person name="Shelest E."/>
            <person name="Barton R.C."/>
            <person name="Birch E."/>
            <person name="Brakhage A.A."/>
            <person name="Chen Z."/>
            <person name="Gurr S.J."/>
            <person name="Heiman D."/>
            <person name="Heitman J."/>
            <person name="Kosti I."/>
            <person name="Rossi A."/>
            <person name="Saif S."/>
            <person name="Samalova M."/>
            <person name="Saunders C.W."/>
            <person name="Shea T."/>
            <person name="Summerbell R.C."/>
            <person name="Xu J."/>
            <person name="Young S."/>
            <person name="Zeng Q."/>
            <person name="Birren B.W."/>
            <person name="Cuomo C.A."/>
            <person name="White T.C."/>
        </authorList>
    </citation>
    <scope>NUCLEOTIDE SEQUENCE [LARGE SCALE GENOMIC DNA]</scope>
    <source>
        <strain evidence="8">ATCC MYA-4605 / CBS 113480</strain>
    </source>
</reference>
<dbReference type="Pfam" id="PF08591">
    <property type="entry name" value="RNR_inhib"/>
    <property type="match status" value="1"/>
</dbReference>
<keyword evidence="5" id="KW-0539">Nucleus</keyword>
<evidence type="ECO:0000256" key="6">
    <source>
        <dbReference type="SAM" id="MobiDB-lite"/>
    </source>
</evidence>
<dbReference type="HOGENOM" id="CLU_050885_2_1_1"/>
<evidence type="ECO:0000313" key="7">
    <source>
        <dbReference type="EMBL" id="EEQ33701.1"/>
    </source>
</evidence>
<proteinExistence type="inferred from homology"/>
<keyword evidence="8" id="KW-1185">Reference proteome</keyword>